<keyword evidence="3" id="KW-0804">Transcription</keyword>
<evidence type="ECO:0000313" key="5">
    <source>
        <dbReference type="EMBL" id="GAA4503774.1"/>
    </source>
</evidence>
<dbReference type="PANTHER" id="PTHR43130:SF3">
    <property type="entry name" value="HTH-TYPE TRANSCRIPTIONAL REGULATOR RV1931C"/>
    <property type="match status" value="1"/>
</dbReference>
<evidence type="ECO:0000313" key="6">
    <source>
        <dbReference type="Proteomes" id="UP001501321"/>
    </source>
</evidence>
<dbReference type="SUPFAM" id="SSF52317">
    <property type="entry name" value="Class I glutamine amidotransferase-like"/>
    <property type="match status" value="1"/>
</dbReference>
<dbReference type="SUPFAM" id="SSF46689">
    <property type="entry name" value="Homeodomain-like"/>
    <property type="match status" value="2"/>
</dbReference>
<proteinExistence type="predicted"/>
<dbReference type="Pfam" id="PF01965">
    <property type="entry name" value="DJ-1_PfpI"/>
    <property type="match status" value="1"/>
</dbReference>
<accession>A0ABP8QKP3</accession>
<protein>
    <submittedName>
        <fullName evidence="5">Helix-turn-helix domain-containing protein</fullName>
    </submittedName>
</protein>
<dbReference type="PROSITE" id="PS01124">
    <property type="entry name" value="HTH_ARAC_FAMILY_2"/>
    <property type="match status" value="1"/>
</dbReference>
<dbReference type="InterPro" id="IPR018062">
    <property type="entry name" value="HTH_AraC-typ_CS"/>
</dbReference>
<evidence type="ECO:0000256" key="1">
    <source>
        <dbReference type="ARBA" id="ARBA00023015"/>
    </source>
</evidence>
<gene>
    <name evidence="5" type="ORF">GCM10023095_30540</name>
</gene>
<dbReference type="PANTHER" id="PTHR43130">
    <property type="entry name" value="ARAC-FAMILY TRANSCRIPTIONAL REGULATOR"/>
    <property type="match status" value="1"/>
</dbReference>
<keyword evidence="2" id="KW-0238">DNA-binding</keyword>
<evidence type="ECO:0000256" key="3">
    <source>
        <dbReference type="ARBA" id="ARBA00023163"/>
    </source>
</evidence>
<feature type="domain" description="HTH araC/xylS-type" evidence="4">
    <location>
        <begin position="214"/>
        <end position="311"/>
    </location>
</feature>
<comment type="caution">
    <text evidence="5">The sequence shown here is derived from an EMBL/GenBank/DDBJ whole genome shotgun (WGS) entry which is preliminary data.</text>
</comment>
<dbReference type="SMART" id="SM00342">
    <property type="entry name" value="HTH_ARAC"/>
    <property type="match status" value="1"/>
</dbReference>
<dbReference type="InterPro" id="IPR029062">
    <property type="entry name" value="Class_I_gatase-like"/>
</dbReference>
<dbReference type="RefSeq" id="WP_345014681.1">
    <property type="nucleotide sequence ID" value="NZ_BAABFC010000028.1"/>
</dbReference>
<evidence type="ECO:0000256" key="2">
    <source>
        <dbReference type="ARBA" id="ARBA00023125"/>
    </source>
</evidence>
<dbReference type="Proteomes" id="UP001501321">
    <property type="component" value="Unassembled WGS sequence"/>
</dbReference>
<dbReference type="Gene3D" id="3.40.50.880">
    <property type="match status" value="1"/>
</dbReference>
<organism evidence="5 6">
    <name type="scientific">Pseudaeromonas paramecii</name>
    <dbReference type="NCBI Taxonomy" id="2138166"/>
    <lineage>
        <taxon>Bacteria</taxon>
        <taxon>Pseudomonadati</taxon>
        <taxon>Pseudomonadota</taxon>
        <taxon>Gammaproteobacteria</taxon>
        <taxon>Aeromonadales</taxon>
        <taxon>Aeromonadaceae</taxon>
        <taxon>Pseudaeromonas</taxon>
    </lineage>
</organism>
<sequence length="315" mass="33862">MSCPQVALLVCDRFSPFHLSVPGLVFGNSLPGEALFDLRLCAAEPGPLTSSLGLQLVAGQDLSGLATADLVVVPYWRAPDERPPEPLLQALQQAHGRGARLVGLCLGTYVLAYAGLLDGRPAATHWEFAADFAARFPAVGLDAEALYLDDGDLVTSAGTAASLDCCLHLVRQYHGPALANRLARRLVVAPHREGGQAQFIERPLPQGGADARINGLLARLEQQLAAPGSLDALAASVAMSRRTFTRKFLQATGLSVGEWLTQRRLQQAQGLLLAGHSVARIAEQLGFGSEAALRTQFKRQYRLTPSQWRRNFQGQ</sequence>
<dbReference type="EMBL" id="BAABFC010000028">
    <property type="protein sequence ID" value="GAA4503774.1"/>
    <property type="molecule type" value="Genomic_DNA"/>
</dbReference>
<dbReference type="InterPro" id="IPR018060">
    <property type="entry name" value="HTH_AraC"/>
</dbReference>
<dbReference type="InterPro" id="IPR052158">
    <property type="entry name" value="INH-QAR"/>
</dbReference>
<dbReference type="Gene3D" id="1.10.10.60">
    <property type="entry name" value="Homeodomain-like"/>
    <property type="match status" value="1"/>
</dbReference>
<dbReference type="InterPro" id="IPR002818">
    <property type="entry name" value="DJ-1/PfpI"/>
</dbReference>
<dbReference type="CDD" id="cd03137">
    <property type="entry name" value="GATase1_AraC_1"/>
    <property type="match status" value="1"/>
</dbReference>
<evidence type="ECO:0000259" key="4">
    <source>
        <dbReference type="PROSITE" id="PS01124"/>
    </source>
</evidence>
<keyword evidence="6" id="KW-1185">Reference proteome</keyword>
<dbReference type="InterPro" id="IPR009057">
    <property type="entry name" value="Homeodomain-like_sf"/>
</dbReference>
<dbReference type="PROSITE" id="PS00041">
    <property type="entry name" value="HTH_ARAC_FAMILY_1"/>
    <property type="match status" value="1"/>
</dbReference>
<name>A0ABP8QKP3_9GAMM</name>
<dbReference type="Pfam" id="PF12833">
    <property type="entry name" value="HTH_18"/>
    <property type="match status" value="1"/>
</dbReference>
<reference evidence="6" key="1">
    <citation type="journal article" date="2019" name="Int. J. Syst. Evol. Microbiol.">
        <title>The Global Catalogue of Microorganisms (GCM) 10K type strain sequencing project: providing services to taxonomists for standard genome sequencing and annotation.</title>
        <authorList>
            <consortium name="The Broad Institute Genomics Platform"/>
            <consortium name="The Broad Institute Genome Sequencing Center for Infectious Disease"/>
            <person name="Wu L."/>
            <person name="Ma J."/>
        </authorList>
    </citation>
    <scope>NUCLEOTIDE SEQUENCE [LARGE SCALE GENOMIC DNA]</scope>
    <source>
        <strain evidence="6">JCM 32226</strain>
    </source>
</reference>
<keyword evidence="1" id="KW-0805">Transcription regulation</keyword>